<gene>
    <name evidence="3" type="ORF">ASPCAL03143</name>
</gene>
<evidence type="ECO:0000313" key="3">
    <source>
        <dbReference type="EMBL" id="CEN60709.1"/>
    </source>
</evidence>
<dbReference type="PANTHER" id="PTHR40841:SF2">
    <property type="entry name" value="SIDEROPHORE-DEGRADING ESTERASE (EUROFUNG)"/>
    <property type="match status" value="1"/>
</dbReference>
<protein>
    <submittedName>
        <fullName evidence="3">Uncharacterized protein</fullName>
    </submittedName>
</protein>
<dbReference type="GO" id="GO:0016788">
    <property type="term" value="F:hydrolase activity, acting on ester bonds"/>
    <property type="evidence" value="ECO:0007669"/>
    <property type="project" value="TreeGrafter"/>
</dbReference>
<reference evidence="4" key="1">
    <citation type="journal article" date="2016" name="Genome Announc.">
        <title>Draft genome sequences of fungus Aspergillus calidoustus.</title>
        <authorList>
            <person name="Horn F."/>
            <person name="Linde J."/>
            <person name="Mattern D.J."/>
            <person name="Walther G."/>
            <person name="Guthke R."/>
            <person name="Scherlach K."/>
            <person name="Martin K."/>
            <person name="Brakhage A.A."/>
            <person name="Petzke L."/>
            <person name="Valiante V."/>
        </authorList>
    </citation>
    <scope>NUCLEOTIDE SEQUENCE [LARGE SCALE GENOMIC DNA]</scope>
    <source>
        <strain evidence="4">SF006504</strain>
    </source>
</reference>
<keyword evidence="4" id="KW-1185">Reference proteome</keyword>
<sequence>MMTQWTFTPAGPGATRNTASWLIGHPEDLENAYQIDVSWPLTWSDRARENSGANVLYLVDGNALFLTATETLRRRQSHRPHETGTVVTAIGYPLTTSVFSPRRSYDLTPPCETYTPPDGPDGRPKIEEHGGADIFLSFITEVVRPFISMTVFPHVSFARTALFGHSYGGLFVLHALFRRSASFDVYLAASPSIWWNNGLVLGEAARFCADSDPPSTAGPGTAANSSPILRLSFGSLEESPVRQPGESDERFELRRRGAARRRMKGNCTQLYSRLLQSGRLRKVEMREYPDEDHGSVIAPALSGGVGFFSGIRGYGDS</sequence>
<dbReference type="Proteomes" id="UP000054771">
    <property type="component" value="Unassembled WGS sequence"/>
</dbReference>
<evidence type="ECO:0000256" key="1">
    <source>
        <dbReference type="ARBA" id="ARBA00005622"/>
    </source>
</evidence>
<evidence type="ECO:0000256" key="2">
    <source>
        <dbReference type="ARBA" id="ARBA00022801"/>
    </source>
</evidence>
<dbReference type="EMBL" id="CDMC01000002">
    <property type="protein sequence ID" value="CEN60709.1"/>
    <property type="molecule type" value="Genomic_DNA"/>
</dbReference>
<dbReference type="InterPro" id="IPR052558">
    <property type="entry name" value="Siderophore_Hydrolase_D"/>
</dbReference>
<accession>A0A0U5GQN5</accession>
<dbReference type="Pfam" id="PF00756">
    <property type="entry name" value="Esterase"/>
    <property type="match status" value="1"/>
</dbReference>
<dbReference type="AlphaFoldDB" id="A0A0U5GQN5"/>
<evidence type="ECO:0000313" key="4">
    <source>
        <dbReference type="Proteomes" id="UP000054771"/>
    </source>
</evidence>
<dbReference type="InterPro" id="IPR029058">
    <property type="entry name" value="AB_hydrolase_fold"/>
</dbReference>
<dbReference type="SUPFAM" id="SSF53474">
    <property type="entry name" value="alpha/beta-Hydrolases"/>
    <property type="match status" value="1"/>
</dbReference>
<dbReference type="OMA" id="RRMTDNC"/>
<dbReference type="Gene3D" id="3.40.50.1820">
    <property type="entry name" value="alpha/beta hydrolase"/>
    <property type="match status" value="1"/>
</dbReference>
<dbReference type="OrthoDB" id="446683at2759"/>
<proteinExistence type="inferred from homology"/>
<name>A0A0U5GQN5_ASPCI</name>
<comment type="similarity">
    <text evidence="1">Belongs to the esterase D family.</text>
</comment>
<keyword evidence="2" id="KW-0378">Hydrolase</keyword>
<organism evidence="3 4">
    <name type="scientific">Aspergillus calidoustus</name>
    <dbReference type="NCBI Taxonomy" id="454130"/>
    <lineage>
        <taxon>Eukaryota</taxon>
        <taxon>Fungi</taxon>
        <taxon>Dikarya</taxon>
        <taxon>Ascomycota</taxon>
        <taxon>Pezizomycotina</taxon>
        <taxon>Eurotiomycetes</taxon>
        <taxon>Eurotiomycetidae</taxon>
        <taxon>Eurotiales</taxon>
        <taxon>Aspergillaceae</taxon>
        <taxon>Aspergillus</taxon>
        <taxon>Aspergillus subgen. Nidulantes</taxon>
    </lineage>
</organism>
<dbReference type="PANTHER" id="PTHR40841">
    <property type="entry name" value="SIDEROPHORE TRIACETYLFUSARININE C ESTERASE"/>
    <property type="match status" value="1"/>
</dbReference>
<dbReference type="InterPro" id="IPR000801">
    <property type="entry name" value="Esterase-like"/>
</dbReference>